<comment type="caution">
    <text evidence="2">The sequence shown here is derived from an EMBL/GenBank/DDBJ whole genome shotgun (WGS) entry which is preliminary data.</text>
</comment>
<dbReference type="AlphaFoldDB" id="A0AAV3PZR5"/>
<protein>
    <recommendedName>
        <fullName evidence="1">Trafficking protein particle complex subunit 11 domain-containing protein</fullName>
    </recommendedName>
</protein>
<dbReference type="PANTHER" id="PTHR14374">
    <property type="entry name" value="FOIE GRAS"/>
    <property type="match status" value="1"/>
</dbReference>
<evidence type="ECO:0000313" key="3">
    <source>
        <dbReference type="Proteomes" id="UP001454036"/>
    </source>
</evidence>
<dbReference type="PANTHER" id="PTHR14374:SF0">
    <property type="entry name" value="TRAFFICKING PROTEIN PARTICLE COMPLEX SUBUNIT 11"/>
    <property type="match status" value="1"/>
</dbReference>
<name>A0AAV3PZR5_LITER</name>
<feature type="domain" description="Trafficking protein particle complex subunit 11" evidence="1">
    <location>
        <begin position="255"/>
        <end position="523"/>
    </location>
</feature>
<dbReference type="Pfam" id="PF11817">
    <property type="entry name" value="Foie-gras_1"/>
    <property type="match status" value="1"/>
</dbReference>
<accession>A0AAV3PZR5</accession>
<reference evidence="2 3" key="1">
    <citation type="submission" date="2024-01" db="EMBL/GenBank/DDBJ databases">
        <title>The complete chloroplast genome sequence of Lithospermum erythrorhizon: insights into the phylogenetic relationship among Boraginaceae species and the maternal lineages of purple gromwells.</title>
        <authorList>
            <person name="Okada T."/>
            <person name="Watanabe K."/>
        </authorList>
    </citation>
    <scope>NUCLEOTIDE SEQUENCE [LARGE SCALE GENOMIC DNA]</scope>
</reference>
<gene>
    <name evidence="2" type="ORF">LIER_14182</name>
</gene>
<proteinExistence type="predicted"/>
<sequence length="1180" mass="132185">MEDFPEEFRTPPVALAALIGCSDLHAPITAHLHASQPPINIIALPDSSKISVISKTPKDNINQNQQIKGILKRDWVLKHRTRVPAVVAAMFRVEQLGGDPAQWLQVCTDIESIRSVIQGRNIKLVVVVVTQSNSKDDLSEDRMIALKKRAEVDAKQIILFAPNEEPEFTQSLERLGSIFSELANSFYKDEGRRVKARLEKKNYDTIEQYIRYCFKVAVYAEFRRDWSEAHKQYEEAYHAVREMVGSSTRLPPIQRLVEIRTVAEQLYFKICTMLLHGGKIVEAIAWFRRHVTSYRKLTGVSEVIYLHWEWLSRQFLVFAELLETSSVTFQSVPSTASSAPDKPTEWEFQSAYYYQLAAQYLKEKSSCLEFALSMSEHNAEIDGSSESVAASAYIGQFARLLEHQDKLIMQPLSDEEYIRYTLAEGKRFHDSFEIIALFKRSFDAYNNFKASRMASHSGFQLGREYHVVADFSNAKLTFDSIASLYRQEGWVTLLWEVLGYLQDCSKRTSSVKDFVEYSLEMAALPVSSNGNQPLKDCGPAGPLSLARRENIQKEVFGVIRGQLEDASPDNDSNLRVNGDNPLYLEIDPVSPLRVALLSSVTFHEQTVKPRSPTTITISLISQLPLNVEIDQLEIQFNQSECNFVIVNGQRPQSASISNLPPGRRVETAVSLDLTTNKWLRLTYDIRPEQSGKLECLYVISRIGPHLTICCRAESPASLNDLPVWKFEDRLETVPVKNLSLAFSGLKSIQVEEPEPQVDLALGCSGSALVGENFVVPVIVSSQGHAVHSGEMKINLVDTRGVGLLSPKNVEPDSTENLHVELIGIIRQEGEDQPHVGSDNIQKIQPSFGLISLPSLKEGDSWSCKLEIRWNRPKPVMLFVSLGYFPDSGGNSTQKVHVHKSLQIEGKVPLVISHRFMLPFRREPLLLSTTKAVSDIDQIPSLPLKESCLLLASAKNSSDVPLRLLSVDVEVEDSGKCVVQDRNNEQAELPLLGPRDEFRKVFCVTPEVVISNLMMGTLCLKWSRGSEDGETSSSFTTQSQVVTKHRLSDVKVELPPLVVSLDSPPHAILKHPFTYSVKIQNQTQFLQEIKYSLTDSQSFVMSGFHNDTISVLPKSEHVLNFKLVPLASGSQQLPRVSLTSVRYSAGFDPSVDASTIFVFPSKPHFSGSDMEEMRVKSVAAS</sequence>
<dbReference type="Proteomes" id="UP001454036">
    <property type="component" value="Unassembled WGS sequence"/>
</dbReference>
<keyword evidence="3" id="KW-1185">Reference proteome</keyword>
<evidence type="ECO:0000259" key="1">
    <source>
        <dbReference type="Pfam" id="PF11817"/>
    </source>
</evidence>
<dbReference type="EMBL" id="BAABME010002943">
    <property type="protein sequence ID" value="GAA0156773.1"/>
    <property type="molecule type" value="Genomic_DNA"/>
</dbReference>
<dbReference type="InterPro" id="IPR021773">
    <property type="entry name" value="TPC11"/>
</dbReference>
<organism evidence="2 3">
    <name type="scientific">Lithospermum erythrorhizon</name>
    <name type="common">Purple gromwell</name>
    <name type="synonym">Lithospermum officinale var. erythrorhizon</name>
    <dbReference type="NCBI Taxonomy" id="34254"/>
    <lineage>
        <taxon>Eukaryota</taxon>
        <taxon>Viridiplantae</taxon>
        <taxon>Streptophyta</taxon>
        <taxon>Embryophyta</taxon>
        <taxon>Tracheophyta</taxon>
        <taxon>Spermatophyta</taxon>
        <taxon>Magnoliopsida</taxon>
        <taxon>eudicotyledons</taxon>
        <taxon>Gunneridae</taxon>
        <taxon>Pentapetalae</taxon>
        <taxon>asterids</taxon>
        <taxon>lamiids</taxon>
        <taxon>Boraginales</taxon>
        <taxon>Boraginaceae</taxon>
        <taxon>Boraginoideae</taxon>
        <taxon>Lithospermeae</taxon>
        <taxon>Lithospermum</taxon>
    </lineage>
</organism>
<evidence type="ECO:0000313" key="2">
    <source>
        <dbReference type="EMBL" id="GAA0156773.1"/>
    </source>
</evidence>